<dbReference type="AlphaFoldDB" id="A0A2N9HV90"/>
<gene>
    <name evidence="2" type="ORF">FSB_LOCUS43572</name>
</gene>
<proteinExistence type="predicted"/>
<organism evidence="2">
    <name type="scientific">Fagus sylvatica</name>
    <name type="common">Beechnut</name>
    <dbReference type="NCBI Taxonomy" id="28930"/>
    <lineage>
        <taxon>Eukaryota</taxon>
        <taxon>Viridiplantae</taxon>
        <taxon>Streptophyta</taxon>
        <taxon>Embryophyta</taxon>
        <taxon>Tracheophyta</taxon>
        <taxon>Spermatophyta</taxon>
        <taxon>Magnoliopsida</taxon>
        <taxon>eudicotyledons</taxon>
        <taxon>Gunneridae</taxon>
        <taxon>Pentapetalae</taxon>
        <taxon>rosids</taxon>
        <taxon>fabids</taxon>
        <taxon>Fagales</taxon>
        <taxon>Fagaceae</taxon>
        <taxon>Fagus</taxon>
    </lineage>
</organism>
<evidence type="ECO:0000313" key="2">
    <source>
        <dbReference type="EMBL" id="SPD15690.1"/>
    </source>
</evidence>
<evidence type="ECO:0000259" key="1">
    <source>
        <dbReference type="Pfam" id="PF07727"/>
    </source>
</evidence>
<dbReference type="PANTHER" id="PTHR34222:SF100">
    <property type="entry name" value="CCHC-TYPE DOMAIN-CONTAINING PROTEIN"/>
    <property type="match status" value="1"/>
</dbReference>
<reference evidence="2" key="1">
    <citation type="submission" date="2018-02" db="EMBL/GenBank/DDBJ databases">
        <authorList>
            <person name="Cohen D.B."/>
            <person name="Kent A.D."/>
        </authorList>
    </citation>
    <scope>NUCLEOTIDE SEQUENCE</scope>
</reference>
<name>A0A2N9HV90_FAGSY</name>
<accession>A0A2N9HV90</accession>
<dbReference type="InterPro" id="IPR013103">
    <property type="entry name" value="RVT_2"/>
</dbReference>
<dbReference type="EMBL" id="OIVN01004136">
    <property type="protein sequence ID" value="SPD15690.1"/>
    <property type="molecule type" value="Genomic_DNA"/>
</dbReference>
<dbReference type="Pfam" id="PF07727">
    <property type="entry name" value="RVT_2"/>
    <property type="match status" value="2"/>
</dbReference>
<dbReference type="PANTHER" id="PTHR34222">
    <property type="entry name" value="GAG_PRE-INTEGRS DOMAIN-CONTAINING PROTEIN"/>
    <property type="match status" value="1"/>
</dbReference>
<sequence length="491" mass="54784">MIEKLLAVSAFLGVPISKSLFDSQTLSLDRSHQDLSIATRIGMSSTSRHEITHPITIVLDVPRPIIDSPESDADSVADEVIPVDDFEARFEEWESTQCKILSWFINTYTASMWEQLATADPPLKYTEDIKDIDLFAKYKDRRHFTHFMMGLHEDFEPTRAALPSRFPFPSLDAAVKELIYEENRRLHHHLSSSDIVLATPRPLASSSDQPCCICKYCQKPGHDISECFCKQKDDKRKQHQSHDIIPRPQAVVLIFILTLCSAPPPSSLDASSLALSPAASLPASDPAPLAPSDLPHIFVVPIGTNPLWQQALTDELDTLHKTHTCDMTILPSSKSAIGFRHWPLFQMDVKNAFLNGDLLEEVYMQPPPGSPDSQNQVCHLRRDDTADICDLQKFLSQQFKINDLGILSYFLGLEVTSSSDGYYLSQTKYVFDLLSKAGLTDSSLIYLTITRPDLAYTVHLQETVFVACSSTKAEYHALADATSEPLGFVGS</sequence>
<protein>
    <recommendedName>
        <fullName evidence="1">Reverse transcriptase Ty1/copia-type domain-containing protein</fullName>
    </recommendedName>
</protein>
<feature type="domain" description="Reverse transcriptase Ty1/copia-type" evidence="1">
    <location>
        <begin position="383"/>
        <end position="447"/>
    </location>
</feature>
<feature type="domain" description="Reverse transcriptase Ty1/copia-type" evidence="1">
    <location>
        <begin position="341"/>
        <end position="381"/>
    </location>
</feature>